<name>A0ABW3IRA2_9RHOB</name>
<accession>A0ABW3IRA2</accession>
<evidence type="ECO:0000313" key="3">
    <source>
        <dbReference type="Proteomes" id="UP001597108"/>
    </source>
</evidence>
<evidence type="ECO:0000313" key="2">
    <source>
        <dbReference type="EMBL" id="MFD0980663.1"/>
    </source>
</evidence>
<feature type="region of interest" description="Disordered" evidence="1">
    <location>
        <begin position="48"/>
        <end position="80"/>
    </location>
</feature>
<proteinExistence type="predicted"/>
<dbReference type="Proteomes" id="UP001597108">
    <property type="component" value="Unassembled WGS sequence"/>
</dbReference>
<evidence type="ECO:0008006" key="4">
    <source>
        <dbReference type="Google" id="ProtNLM"/>
    </source>
</evidence>
<sequence length="620" mass="67051">MTGTSRSIILSESNHIETRAQRLTEVRKVFDAAEDVTELCGVDASQTECRASGATPDADMPSDPGQMKSSEEPAEVPPVRPLGHNAGTYYFVAPSRELRHMKAEALESGRGVKALFSGFGDDVERWCRGTFPSRDGDWSSREAGNWIIAECNSKGIFDPGSADIRSVGVWRLEDDTAVAHCGDKLVDASGRFMGVHGGSGTAVMVAGPSMPPPEVPEMSHGFAALVESFEAQFAWQRKEDPTIYLGWVAAAALGGYPHWRAHLYVTGGRGSGKSMLIELTDTLLGKLSGGVVNDATEAGLRQSRNNQARPLLIDEFEPDDNLRNASRQDSMLALFRRMSGGKGGRTARGGADHNAVSFRTLGPAYVTSINHIHLEPQDRSRFVMLELGSNGHSPKPAATAVGLEKLRATCRASSPSFRGKMLKQSEHWDMTVTRISARARELGADNRQADTAATVLAGFDLLVNDGPIDDRRLDLIVPQLQLLIEDAGESEEASEGRDALDHILSAQVSLDHGIKRSVSELVGAVRDNMPCSGVEDPERALGRYGIYLTPDRMQVAFRTGRTTPTASIFSETKWRNGAHVSALLKLNGASRPQSAMRPWSNLQVRVLLVPLSCLDPETAG</sequence>
<dbReference type="EMBL" id="JBHTJT010000027">
    <property type="protein sequence ID" value="MFD0980663.1"/>
    <property type="molecule type" value="Genomic_DNA"/>
</dbReference>
<evidence type="ECO:0000256" key="1">
    <source>
        <dbReference type="SAM" id="MobiDB-lite"/>
    </source>
</evidence>
<comment type="caution">
    <text evidence="2">The sequence shown here is derived from an EMBL/GenBank/DDBJ whole genome shotgun (WGS) entry which is preliminary data.</text>
</comment>
<keyword evidence="3" id="KW-1185">Reference proteome</keyword>
<organism evidence="2 3">
    <name type="scientific">Tropicimonas aquimaris</name>
    <dbReference type="NCBI Taxonomy" id="914152"/>
    <lineage>
        <taxon>Bacteria</taxon>
        <taxon>Pseudomonadati</taxon>
        <taxon>Pseudomonadota</taxon>
        <taxon>Alphaproteobacteria</taxon>
        <taxon>Rhodobacterales</taxon>
        <taxon>Roseobacteraceae</taxon>
        <taxon>Tropicimonas</taxon>
    </lineage>
</organism>
<reference evidence="3" key="1">
    <citation type="journal article" date="2019" name="Int. J. Syst. Evol. Microbiol.">
        <title>The Global Catalogue of Microorganisms (GCM) 10K type strain sequencing project: providing services to taxonomists for standard genome sequencing and annotation.</title>
        <authorList>
            <consortium name="The Broad Institute Genomics Platform"/>
            <consortium name="The Broad Institute Genome Sequencing Center for Infectious Disease"/>
            <person name="Wu L."/>
            <person name="Ma J."/>
        </authorList>
    </citation>
    <scope>NUCLEOTIDE SEQUENCE [LARGE SCALE GENOMIC DNA]</scope>
    <source>
        <strain evidence="3">CCUG 60524</strain>
    </source>
</reference>
<protein>
    <recommendedName>
        <fullName evidence="4">DUF927 domain-containing protein</fullName>
    </recommendedName>
</protein>
<dbReference type="RefSeq" id="WP_386075195.1">
    <property type="nucleotide sequence ID" value="NZ_JBHTJT010000027.1"/>
</dbReference>
<gene>
    <name evidence="2" type="ORF">ACFQ2S_13490</name>
</gene>